<dbReference type="EMBL" id="PUIO01000018">
    <property type="protein sequence ID" value="PQP23780.1"/>
    <property type="molecule type" value="Genomic_DNA"/>
</dbReference>
<comment type="caution">
    <text evidence="1">The sequence shown here is derived from an EMBL/GenBank/DDBJ whole genome shotgun (WGS) entry which is preliminary data.</text>
</comment>
<gene>
    <name evidence="1" type="ORF">C5613_17115</name>
</gene>
<protein>
    <submittedName>
        <fullName evidence="1">Uncharacterized protein</fullName>
    </submittedName>
</protein>
<sequence>MKMYPTVLMPRIGAHTPMVAYVGSSPMPTVAPATVSGRTVARSVTESWVEVMSIAFGGANDCSGQVGDLCRLISVVAEVITSVHRALVTVRSVGIQAYRVVKHSCRQEW</sequence>
<name>A0A2S8J9U8_RHOOP</name>
<accession>A0A2S8J9U8</accession>
<proteinExistence type="predicted"/>
<evidence type="ECO:0000313" key="1">
    <source>
        <dbReference type="EMBL" id="PQP23780.1"/>
    </source>
</evidence>
<dbReference type="Proteomes" id="UP000239290">
    <property type="component" value="Unassembled WGS sequence"/>
</dbReference>
<organism evidence="1 2">
    <name type="scientific">Rhodococcus opacus</name>
    <name type="common">Nocardia opaca</name>
    <dbReference type="NCBI Taxonomy" id="37919"/>
    <lineage>
        <taxon>Bacteria</taxon>
        <taxon>Bacillati</taxon>
        <taxon>Actinomycetota</taxon>
        <taxon>Actinomycetes</taxon>
        <taxon>Mycobacteriales</taxon>
        <taxon>Nocardiaceae</taxon>
        <taxon>Rhodococcus</taxon>
    </lineage>
</organism>
<evidence type="ECO:0000313" key="2">
    <source>
        <dbReference type="Proteomes" id="UP000239290"/>
    </source>
</evidence>
<reference evidence="2" key="1">
    <citation type="submission" date="2018-02" db="EMBL/GenBank/DDBJ databases">
        <title>Draft genome sequencing of Rhodococcus opacus KU647198.</title>
        <authorList>
            <person name="Zheng B.-X."/>
        </authorList>
    </citation>
    <scope>NUCLEOTIDE SEQUENCE [LARGE SCALE GENOMIC DNA]</scope>
    <source>
        <strain evidence="2">04-OD7</strain>
    </source>
</reference>
<dbReference type="AlphaFoldDB" id="A0A2S8J9U8"/>